<accession>A0ABD0LAD5</accession>
<name>A0ABD0LAD5_9CAEN</name>
<protein>
    <submittedName>
        <fullName evidence="1">Uncharacterized protein</fullName>
    </submittedName>
</protein>
<reference evidence="1 2" key="1">
    <citation type="journal article" date="2023" name="Sci. Data">
        <title>Genome assembly of the Korean intertidal mud-creeper Batillaria attramentaria.</title>
        <authorList>
            <person name="Patra A.K."/>
            <person name="Ho P.T."/>
            <person name="Jun S."/>
            <person name="Lee S.J."/>
            <person name="Kim Y."/>
            <person name="Won Y.J."/>
        </authorList>
    </citation>
    <scope>NUCLEOTIDE SEQUENCE [LARGE SCALE GENOMIC DNA]</scope>
    <source>
        <strain evidence="1">Wonlab-2016</strain>
    </source>
</reference>
<evidence type="ECO:0000313" key="2">
    <source>
        <dbReference type="Proteomes" id="UP001519460"/>
    </source>
</evidence>
<sequence>MLCSDVQACDQDRIRVVFDVCPVISPVNVSSGGVVARVFQWLLSAAPAEICLQSCNRSFTVGIVLGNSNTLIYTMPWYRHHMFSILLIYHSH</sequence>
<dbReference type="AlphaFoldDB" id="A0ABD0LAD5"/>
<gene>
    <name evidence="1" type="ORF">BaRGS_00012139</name>
</gene>
<proteinExistence type="predicted"/>
<comment type="caution">
    <text evidence="1">The sequence shown here is derived from an EMBL/GenBank/DDBJ whole genome shotgun (WGS) entry which is preliminary data.</text>
</comment>
<evidence type="ECO:0000313" key="1">
    <source>
        <dbReference type="EMBL" id="KAK7496487.1"/>
    </source>
</evidence>
<organism evidence="1 2">
    <name type="scientific">Batillaria attramentaria</name>
    <dbReference type="NCBI Taxonomy" id="370345"/>
    <lineage>
        <taxon>Eukaryota</taxon>
        <taxon>Metazoa</taxon>
        <taxon>Spiralia</taxon>
        <taxon>Lophotrochozoa</taxon>
        <taxon>Mollusca</taxon>
        <taxon>Gastropoda</taxon>
        <taxon>Caenogastropoda</taxon>
        <taxon>Sorbeoconcha</taxon>
        <taxon>Cerithioidea</taxon>
        <taxon>Batillariidae</taxon>
        <taxon>Batillaria</taxon>
    </lineage>
</organism>
<dbReference type="EMBL" id="JACVVK020000066">
    <property type="protein sequence ID" value="KAK7496487.1"/>
    <property type="molecule type" value="Genomic_DNA"/>
</dbReference>
<keyword evidence="2" id="KW-1185">Reference proteome</keyword>
<dbReference type="Proteomes" id="UP001519460">
    <property type="component" value="Unassembled WGS sequence"/>
</dbReference>